<comment type="caution">
    <text evidence="1">The sequence shown here is derived from an EMBL/GenBank/DDBJ whole genome shotgun (WGS) entry which is preliminary data.</text>
</comment>
<organism evidence="1 2">
    <name type="scientific">Allacma fusca</name>
    <dbReference type="NCBI Taxonomy" id="39272"/>
    <lineage>
        <taxon>Eukaryota</taxon>
        <taxon>Metazoa</taxon>
        <taxon>Ecdysozoa</taxon>
        <taxon>Arthropoda</taxon>
        <taxon>Hexapoda</taxon>
        <taxon>Collembola</taxon>
        <taxon>Symphypleona</taxon>
        <taxon>Sminthuridae</taxon>
        <taxon>Allacma</taxon>
    </lineage>
</organism>
<dbReference type="AlphaFoldDB" id="A0A8J2PDQ2"/>
<evidence type="ECO:0000313" key="1">
    <source>
        <dbReference type="EMBL" id="CAG7819717.1"/>
    </source>
</evidence>
<reference evidence="1" key="1">
    <citation type="submission" date="2021-06" db="EMBL/GenBank/DDBJ databases">
        <authorList>
            <person name="Hodson N. C."/>
            <person name="Mongue J. A."/>
            <person name="Jaron S. K."/>
        </authorList>
    </citation>
    <scope>NUCLEOTIDE SEQUENCE</scope>
</reference>
<proteinExistence type="predicted"/>
<dbReference type="EMBL" id="CAJVCH010457564">
    <property type="protein sequence ID" value="CAG7819717.1"/>
    <property type="molecule type" value="Genomic_DNA"/>
</dbReference>
<name>A0A8J2PDQ2_9HEXA</name>
<protein>
    <submittedName>
        <fullName evidence="1">Uncharacterized protein</fullName>
    </submittedName>
</protein>
<gene>
    <name evidence="1" type="ORF">AFUS01_LOCUS30147</name>
</gene>
<sequence>MFEYRSPLTLSKETISTSCLTLSLQADPGLINFPDLATVPPISVIDLADEPVKQELNSSEFKISSNKSLAYYKKVHSYLIRTKVHKYYTLQDTIDHVDGVLSWKAPRELEERFPYYLSGYDYDDQPVWIGEVGKFDVRGQIQRGPEAAKNLSLYLYTFFYNVLDSMQVKDTPEREIRRAVFVGDFEDFDVTQASHIPTLQFALHEYLLYRNVLGLWVSNAIGFNISYLAELRRSLQK</sequence>
<accession>A0A8J2PDQ2</accession>
<dbReference type="OrthoDB" id="1434354at2759"/>
<dbReference type="Proteomes" id="UP000708208">
    <property type="component" value="Unassembled WGS sequence"/>
</dbReference>
<keyword evidence="2" id="KW-1185">Reference proteome</keyword>
<evidence type="ECO:0000313" key="2">
    <source>
        <dbReference type="Proteomes" id="UP000708208"/>
    </source>
</evidence>